<evidence type="ECO:0000256" key="1">
    <source>
        <dbReference type="SAM" id="MobiDB-lite"/>
    </source>
</evidence>
<sequence length="108" mass="12141">MGEIPRQRLCGRDLLREVPGVRARRSLLQGHRGRVWQMRRRGPQQRLCRLSAPVRDLQARRKGGGEPQDCVGTVPSEAGSGEAVLRKNQLWRVGPPPHEEDSTAAWDS</sequence>
<dbReference type="Proteomes" id="UP001497472">
    <property type="component" value="Unassembled WGS sequence"/>
</dbReference>
<evidence type="ECO:0000313" key="2">
    <source>
        <dbReference type="EMBL" id="CAK1554965.1"/>
    </source>
</evidence>
<feature type="region of interest" description="Disordered" evidence="1">
    <location>
        <begin position="58"/>
        <end position="81"/>
    </location>
</feature>
<protein>
    <submittedName>
        <fullName evidence="2">Uncharacterized protein</fullName>
    </submittedName>
</protein>
<gene>
    <name evidence="2" type="ORF">LNINA_LOCUS13816</name>
</gene>
<comment type="caution">
    <text evidence="2">The sequence shown here is derived from an EMBL/GenBank/DDBJ whole genome shotgun (WGS) entry which is preliminary data.</text>
</comment>
<dbReference type="EMBL" id="CAVLEF010000279">
    <property type="protein sequence ID" value="CAK1554965.1"/>
    <property type="molecule type" value="Genomic_DNA"/>
</dbReference>
<accession>A0AAV1K3G9</accession>
<name>A0AAV1K3G9_9NEOP</name>
<proteinExistence type="predicted"/>
<keyword evidence="3" id="KW-1185">Reference proteome</keyword>
<dbReference type="AlphaFoldDB" id="A0AAV1K3G9"/>
<organism evidence="2 3">
    <name type="scientific">Leptosia nina</name>
    <dbReference type="NCBI Taxonomy" id="320188"/>
    <lineage>
        <taxon>Eukaryota</taxon>
        <taxon>Metazoa</taxon>
        <taxon>Ecdysozoa</taxon>
        <taxon>Arthropoda</taxon>
        <taxon>Hexapoda</taxon>
        <taxon>Insecta</taxon>
        <taxon>Pterygota</taxon>
        <taxon>Neoptera</taxon>
        <taxon>Endopterygota</taxon>
        <taxon>Lepidoptera</taxon>
        <taxon>Glossata</taxon>
        <taxon>Ditrysia</taxon>
        <taxon>Papilionoidea</taxon>
        <taxon>Pieridae</taxon>
        <taxon>Pierinae</taxon>
        <taxon>Leptosia</taxon>
    </lineage>
</organism>
<reference evidence="2 3" key="1">
    <citation type="submission" date="2023-11" db="EMBL/GenBank/DDBJ databases">
        <authorList>
            <person name="Okamura Y."/>
        </authorList>
    </citation>
    <scope>NUCLEOTIDE SEQUENCE [LARGE SCALE GENOMIC DNA]</scope>
</reference>
<evidence type="ECO:0000313" key="3">
    <source>
        <dbReference type="Proteomes" id="UP001497472"/>
    </source>
</evidence>